<dbReference type="Proteomes" id="UP000254101">
    <property type="component" value="Unassembled WGS sequence"/>
</dbReference>
<dbReference type="PANTHER" id="PTHR30273:SF2">
    <property type="entry name" value="PROTEIN FECR"/>
    <property type="match status" value="1"/>
</dbReference>
<dbReference type="AlphaFoldDB" id="A0A395LN08"/>
<keyword evidence="3" id="KW-1185">Reference proteome</keyword>
<comment type="caution">
    <text evidence="2">The sequence shown here is derived from an EMBL/GenBank/DDBJ whole genome shotgun (WGS) entry which is preliminary data.</text>
</comment>
<proteinExistence type="predicted"/>
<protein>
    <submittedName>
        <fullName evidence="2">Fe2+-dicitrate sensor protein</fullName>
    </submittedName>
</protein>
<dbReference type="GO" id="GO:0016989">
    <property type="term" value="F:sigma factor antagonist activity"/>
    <property type="evidence" value="ECO:0007669"/>
    <property type="project" value="TreeGrafter"/>
</dbReference>
<sequence length="309" mass="32913">MALDRKTMDEAAMWAVRTAEPDFDDWAAFTEWLEASPFHSDAYDRAMLAAQDGAEMLGSLPANDADWSDEEEEERSLRRWVGPALAGCLAALAVLWLWPAGDADLTYDTAAGETRTVALGEGSSVILSGGTTLVVDADDPRQARLESGRAVFEIRHDEGDPFRLAVGDASLVDAGTVFDVNIRQSAVSVGVAEGAVIYDPGGPAARIDPGEVLSFERAGGAYRIESMPVEQVGEWRQGRLTFREAPLADVAVDLSRATGIEYRVAPAGGTRAISGSLAIEPLRRDPGAVGPLLGIEVRRDGDAWILDGG</sequence>
<dbReference type="PANTHER" id="PTHR30273">
    <property type="entry name" value="PERIPLASMIC SIGNAL SENSOR AND SIGMA FACTOR ACTIVATOR FECR-RELATED"/>
    <property type="match status" value="1"/>
</dbReference>
<accession>A0A395LN08</accession>
<dbReference type="Gene3D" id="2.60.120.1440">
    <property type="match status" value="1"/>
</dbReference>
<reference evidence="2 3" key="1">
    <citation type="submission" date="2018-07" db="EMBL/GenBank/DDBJ databases">
        <title>Erythrobacter nanhaiensis sp. nov., a novel member of the genus Erythrobacter isolated from the South China Sea.</title>
        <authorList>
            <person name="Chen X."/>
            <person name="Liu J."/>
        </authorList>
    </citation>
    <scope>NUCLEOTIDE SEQUENCE [LARGE SCALE GENOMIC DNA]</scope>
    <source>
        <strain evidence="2 3">S-5</strain>
    </source>
</reference>
<dbReference type="InterPro" id="IPR012373">
    <property type="entry name" value="Ferrdict_sens_TM"/>
</dbReference>
<organism evidence="2 3">
    <name type="scientific">Alteriqipengyuania lutimaris</name>
    <dbReference type="NCBI Taxonomy" id="1538146"/>
    <lineage>
        <taxon>Bacteria</taxon>
        <taxon>Pseudomonadati</taxon>
        <taxon>Pseudomonadota</taxon>
        <taxon>Alphaproteobacteria</taxon>
        <taxon>Sphingomonadales</taxon>
        <taxon>Erythrobacteraceae</taxon>
        <taxon>Alteriqipengyuania</taxon>
    </lineage>
</organism>
<gene>
    <name evidence="2" type="ORF">DL238_15190</name>
</gene>
<evidence type="ECO:0000313" key="2">
    <source>
        <dbReference type="EMBL" id="RDS76010.1"/>
    </source>
</evidence>
<dbReference type="OrthoDB" id="7346218at2"/>
<dbReference type="Pfam" id="PF04773">
    <property type="entry name" value="FecR"/>
    <property type="match status" value="1"/>
</dbReference>
<evidence type="ECO:0000313" key="3">
    <source>
        <dbReference type="Proteomes" id="UP000254101"/>
    </source>
</evidence>
<feature type="domain" description="FecR protein" evidence="1">
    <location>
        <begin position="106"/>
        <end position="196"/>
    </location>
</feature>
<dbReference type="EMBL" id="QRBB01000002">
    <property type="protein sequence ID" value="RDS76010.1"/>
    <property type="molecule type" value="Genomic_DNA"/>
</dbReference>
<dbReference type="InterPro" id="IPR006860">
    <property type="entry name" value="FecR"/>
</dbReference>
<dbReference type="PIRSF" id="PIRSF018266">
    <property type="entry name" value="FecR"/>
    <property type="match status" value="1"/>
</dbReference>
<name>A0A395LN08_9SPHN</name>
<evidence type="ECO:0000259" key="1">
    <source>
        <dbReference type="Pfam" id="PF04773"/>
    </source>
</evidence>